<name>A0A7K5HYT8_CROSL</name>
<dbReference type="Proteomes" id="UP000549499">
    <property type="component" value="Unassembled WGS sequence"/>
</dbReference>
<dbReference type="InterPro" id="IPR039011">
    <property type="entry name" value="IRS"/>
</dbReference>
<feature type="compositionally biased region" description="Low complexity" evidence="3">
    <location>
        <begin position="686"/>
        <end position="722"/>
    </location>
</feature>
<dbReference type="PANTHER" id="PTHR10614">
    <property type="entry name" value="INSULIN RECEPTOR SUBSTRATE"/>
    <property type="match status" value="1"/>
</dbReference>
<dbReference type="OrthoDB" id="946068at2759"/>
<proteinExistence type="predicted"/>
<dbReference type="AlphaFoldDB" id="A0A7K5HYT8"/>
<feature type="compositionally biased region" description="Low complexity" evidence="3">
    <location>
        <begin position="201"/>
        <end position="213"/>
    </location>
</feature>
<feature type="compositionally biased region" description="Gly residues" evidence="3">
    <location>
        <begin position="432"/>
        <end position="442"/>
    </location>
</feature>
<dbReference type="Pfam" id="PF02174">
    <property type="entry name" value="IRS"/>
    <property type="match status" value="1"/>
</dbReference>
<feature type="compositionally biased region" description="Low complexity" evidence="3">
    <location>
        <begin position="795"/>
        <end position="810"/>
    </location>
</feature>
<feature type="region of interest" description="Disordered" evidence="3">
    <location>
        <begin position="613"/>
        <end position="751"/>
    </location>
</feature>
<organism evidence="5 6">
    <name type="scientific">Crotophaga sulcirostris</name>
    <name type="common">Groove-billed ani</name>
    <dbReference type="NCBI Taxonomy" id="33598"/>
    <lineage>
        <taxon>Eukaryota</taxon>
        <taxon>Metazoa</taxon>
        <taxon>Chordata</taxon>
        <taxon>Craniata</taxon>
        <taxon>Vertebrata</taxon>
        <taxon>Euteleostomi</taxon>
        <taxon>Archelosauria</taxon>
        <taxon>Archosauria</taxon>
        <taxon>Dinosauria</taxon>
        <taxon>Saurischia</taxon>
        <taxon>Theropoda</taxon>
        <taxon>Coelurosauria</taxon>
        <taxon>Aves</taxon>
        <taxon>Neognathae</taxon>
        <taxon>Neoaves</taxon>
        <taxon>Otidimorphae</taxon>
        <taxon>Cuculiformes</taxon>
        <taxon>Crotophagidae</taxon>
        <taxon>Crotophaga</taxon>
    </lineage>
</organism>
<feature type="compositionally biased region" description="Low complexity" evidence="3">
    <location>
        <begin position="648"/>
        <end position="658"/>
    </location>
</feature>
<dbReference type="GO" id="GO:0008286">
    <property type="term" value="P:insulin receptor signaling pathway"/>
    <property type="evidence" value="ECO:0007669"/>
    <property type="project" value="InterPro"/>
</dbReference>
<protein>
    <submittedName>
        <fullName evidence="5">IRS2 protein</fullName>
    </submittedName>
</protein>
<dbReference type="GO" id="GO:0005158">
    <property type="term" value="F:insulin receptor binding"/>
    <property type="evidence" value="ECO:0007669"/>
    <property type="project" value="InterPro"/>
</dbReference>
<dbReference type="PANTHER" id="PTHR10614:SF7">
    <property type="entry name" value="INSULIN RECEPTOR SUBSTRATE 2"/>
    <property type="match status" value="1"/>
</dbReference>
<feature type="region of interest" description="Disordered" evidence="3">
    <location>
        <begin position="474"/>
        <end position="500"/>
    </location>
</feature>
<dbReference type="SUPFAM" id="SSF50729">
    <property type="entry name" value="PH domain-like"/>
    <property type="match status" value="1"/>
</dbReference>
<feature type="domain" description="IRS-type PTB" evidence="4">
    <location>
        <begin position="11"/>
        <end position="115"/>
    </location>
</feature>
<dbReference type="CDD" id="cd01204">
    <property type="entry name" value="PTB_IRS"/>
    <property type="match status" value="1"/>
</dbReference>
<dbReference type="GO" id="GO:0005886">
    <property type="term" value="C:plasma membrane"/>
    <property type="evidence" value="ECO:0007669"/>
    <property type="project" value="TreeGrafter"/>
</dbReference>
<dbReference type="EMBL" id="VYZB01000471">
    <property type="protein sequence ID" value="NWS74501.1"/>
    <property type="molecule type" value="Genomic_DNA"/>
</dbReference>
<feature type="non-terminal residue" evidence="5">
    <location>
        <position position="911"/>
    </location>
</feature>
<evidence type="ECO:0000256" key="1">
    <source>
        <dbReference type="ARBA" id="ARBA00022553"/>
    </source>
</evidence>
<gene>
    <name evidence="5" type="primary">Irs2</name>
    <name evidence="5" type="ORF">CROSUL_R13109</name>
</gene>
<evidence type="ECO:0000259" key="4">
    <source>
        <dbReference type="PROSITE" id="PS51064"/>
    </source>
</evidence>
<dbReference type="GO" id="GO:0005829">
    <property type="term" value="C:cytosol"/>
    <property type="evidence" value="ECO:0007669"/>
    <property type="project" value="TreeGrafter"/>
</dbReference>
<keyword evidence="1" id="KW-0597">Phosphoprotein</keyword>
<dbReference type="GO" id="GO:0043548">
    <property type="term" value="F:phosphatidylinositol 3-kinase binding"/>
    <property type="evidence" value="ECO:0007669"/>
    <property type="project" value="TreeGrafter"/>
</dbReference>
<feature type="region of interest" description="Disordered" evidence="3">
    <location>
        <begin position="572"/>
        <end position="600"/>
    </location>
</feature>
<feature type="compositionally biased region" description="Low complexity" evidence="3">
    <location>
        <begin position="363"/>
        <end position="378"/>
    </location>
</feature>
<evidence type="ECO:0000313" key="5">
    <source>
        <dbReference type="EMBL" id="NWS74501.1"/>
    </source>
</evidence>
<comment type="caution">
    <text evidence="5">The sequence shown here is derived from an EMBL/GenBank/DDBJ whole genome shotgun (WGS) entry which is preliminary data.</text>
</comment>
<feature type="compositionally biased region" description="Low complexity" evidence="3">
    <location>
        <begin position="572"/>
        <end position="581"/>
    </location>
</feature>
<feature type="non-terminal residue" evidence="5">
    <location>
        <position position="1"/>
    </location>
</feature>
<evidence type="ECO:0000313" key="6">
    <source>
        <dbReference type="Proteomes" id="UP000549499"/>
    </source>
</evidence>
<feature type="region of interest" description="Disordered" evidence="3">
    <location>
        <begin position="768"/>
        <end position="843"/>
    </location>
</feature>
<feature type="region of interest" description="Disordered" evidence="3">
    <location>
        <begin position="115"/>
        <end position="224"/>
    </location>
</feature>
<keyword evidence="2" id="KW-0807">Transducer</keyword>
<evidence type="ECO:0000256" key="2">
    <source>
        <dbReference type="ARBA" id="ARBA00023224"/>
    </source>
</evidence>
<accession>A0A7K5HYT8</accession>
<dbReference type="PRINTS" id="PR00628">
    <property type="entry name" value="INSULINRSI"/>
</dbReference>
<dbReference type="Gene3D" id="2.30.29.30">
    <property type="entry name" value="Pleckstrin-homology domain (PH domain)/Phosphotyrosine-binding domain (PTB)"/>
    <property type="match status" value="1"/>
</dbReference>
<evidence type="ECO:0000256" key="3">
    <source>
        <dbReference type="SAM" id="MobiDB-lite"/>
    </source>
</evidence>
<dbReference type="SMART" id="SM01244">
    <property type="entry name" value="IRS"/>
    <property type="match status" value="1"/>
</dbReference>
<dbReference type="FunFam" id="2.30.29.30:FF:000029">
    <property type="entry name" value="Insulin receptor substrate 1"/>
    <property type="match status" value="1"/>
</dbReference>
<dbReference type="InterPro" id="IPR002404">
    <property type="entry name" value="IRS_PTB"/>
</dbReference>
<dbReference type="PROSITE" id="PS51064">
    <property type="entry name" value="IRS_PTB"/>
    <property type="match status" value="1"/>
</dbReference>
<sequence>YGLLAPAAAAYREVWQVTLKPKGLGQSRNLTGVHRLCLSARTIGFVRLNCELPAVTLQLMNIRRCGHSDSFFFIEVGRSAATGPGELWMQADDSVVAQNIHETILEAMKALKELSEFRPRSKSQSSSSSSSGGAAGSGAGGSATHPITVPGRRHHHLVNLPPSQTGLLRRSRTDSLAAPAAKAAPSGLGSEPAPPHHPQRPSSGSASVSGSPSDAGFMSFDEYGSSPGGDLRAFSSYAASNRSNTPESVAETPPARDHAAGTDLYGYMAMERPPSGRLCYRPCPDSAGDRGPRKRTYSLTTPCRQRAAPPHVSSASLDEYTLMRATFSGSAGRLFPSCQAGASPKLTYTPYPEDYGDIEIGSHRSSGSSSTNLGPPAAAGGGGAGGDDDGYMPMTPGVAAALGQGSRGGDDYVPMSPTSVSAPKQILQPRAGAGGGSPGNGGSYKTSSPAESSPDDSGYMRMWCGSRLSVESSDGRLGNGDYINMSPRGAHSGPQAPSLTPPDFFFAPAGHGSGEPPRPGCCSYSSLPRSYKSQGPARDSDQYVFMNCPGRTIPEEAAGGCGAGPCPGSAFAPSSPAVPSPLRHGRPEGSPSQRCPRAARPSRLCLESLRNALPRAGERPPPPGPHSPGEYINIGFGDGAVCSPPSLPADSPASSLGSGRRRSPLSDYINIGFGARSPPPAGAGGSPELLSPGSGSGASQPGGRYLQAAGEAASSSSPSDGGDYTEMAFGTATTPPQPIAHKPESARVGSPAAGLKRLTLSGVEAFILSSPPPDPNRGAKVIRADPQGRRRHSSETFSSTTTVTPVSPSFAHHPKRHNSASVENVSLRKSEGVEEEQGGSPMCRETSAGFQNGLNYIAVDVLDGSLASCGKARPKARHVLNGGMAGLELSAYASIDFLSHHLKEASAVKGE</sequence>
<keyword evidence="6" id="KW-1185">Reference proteome</keyword>
<feature type="region of interest" description="Disordered" evidence="3">
    <location>
        <begin position="357"/>
        <end position="458"/>
    </location>
</feature>
<dbReference type="InterPro" id="IPR011993">
    <property type="entry name" value="PH-like_dom_sf"/>
</dbReference>
<dbReference type="SMART" id="SM00310">
    <property type="entry name" value="PTBI"/>
    <property type="match status" value="1"/>
</dbReference>
<reference evidence="5 6" key="1">
    <citation type="submission" date="2019-09" db="EMBL/GenBank/DDBJ databases">
        <title>Bird 10,000 Genomes (B10K) Project - Family phase.</title>
        <authorList>
            <person name="Zhang G."/>
        </authorList>
    </citation>
    <scope>NUCLEOTIDE SEQUENCE [LARGE SCALE GENOMIC DNA]</scope>
    <source>
        <strain evidence="5">B10K-DU-003-44</strain>
        <tissue evidence="5">Muscle</tissue>
    </source>
</reference>